<dbReference type="Gene3D" id="2.40.10.10">
    <property type="entry name" value="Trypsin-like serine proteases"/>
    <property type="match status" value="2"/>
</dbReference>
<dbReference type="InterPro" id="IPR002125">
    <property type="entry name" value="CMP_dCMP_dom"/>
</dbReference>
<evidence type="ECO:0000256" key="5">
    <source>
        <dbReference type="ARBA" id="ARBA00022670"/>
    </source>
</evidence>
<dbReference type="InterPro" id="IPR001314">
    <property type="entry name" value="Peptidase_S1A"/>
</dbReference>
<dbReference type="InterPro" id="IPR050127">
    <property type="entry name" value="Serine_Proteases_S1"/>
</dbReference>
<dbReference type="InterPro" id="IPR006262">
    <property type="entry name" value="Cyt_deam_tetra"/>
</dbReference>
<dbReference type="SUPFAM" id="SSF50494">
    <property type="entry name" value="Trypsin-like serine proteases"/>
    <property type="match status" value="1"/>
</dbReference>
<accession>A0ABS2YS83</accession>
<keyword evidence="16" id="KW-0732">Signal</keyword>
<evidence type="ECO:0000256" key="1">
    <source>
        <dbReference type="ARBA" id="ARBA00001947"/>
    </source>
</evidence>
<name>A0ABS2YS83_POLSP</name>
<dbReference type="PROSITE" id="PS50240">
    <property type="entry name" value="TRYPSIN_DOM"/>
    <property type="match status" value="1"/>
</dbReference>
<dbReference type="PROSITE" id="PS00134">
    <property type="entry name" value="TRYPSIN_HIS"/>
    <property type="match status" value="1"/>
</dbReference>
<evidence type="ECO:0000256" key="8">
    <source>
        <dbReference type="ARBA" id="ARBA00022825"/>
    </source>
</evidence>
<evidence type="ECO:0000256" key="13">
    <source>
        <dbReference type="ARBA" id="ARBA00038868"/>
    </source>
</evidence>
<keyword evidence="9" id="KW-0862">Zinc</keyword>
<dbReference type="InterPro" id="IPR009003">
    <property type="entry name" value="Peptidase_S1_PA"/>
</dbReference>
<evidence type="ECO:0000256" key="3">
    <source>
        <dbReference type="ARBA" id="ARBA00004239"/>
    </source>
</evidence>
<dbReference type="EC" id="3.5.4.5" evidence="4"/>
<evidence type="ECO:0000313" key="19">
    <source>
        <dbReference type="EMBL" id="MBN3288832.1"/>
    </source>
</evidence>
<evidence type="ECO:0000256" key="14">
    <source>
        <dbReference type="ARBA" id="ARBA00049558"/>
    </source>
</evidence>
<feature type="non-terminal residue" evidence="19">
    <location>
        <position position="424"/>
    </location>
</feature>
<dbReference type="PANTHER" id="PTHR24264">
    <property type="entry name" value="TRYPSIN-RELATED"/>
    <property type="match status" value="1"/>
</dbReference>
<keyword evidence="5 15" id="KW-0645">Protease</keyword>
<evidence type="ECO:0000259" key="18">
    <source>
        <dbReference type="PROSITE" id="PS51747"/>
    </source>
</evidence>
<evidence type="ECO:0000256" key="6">
    <source>
        <dbReference type="ARBA" id="ARBA00022723"/>
    </source>
</evidence>
<gene>
    <name evidence="19" type="primary">Cda_0</name>
    <name evidence="19" type="ORF">GTO93_0013190</name>
</gene>
<dbReference type="EC" id="3.4.21.4" evidence="13"/>
<feature type="domain" description="Peptidase S1" evidence="17">
    <location>
        <begin position="25"/>
        <end position="247"/>
    </location>
</feature>
<keyword evidence="10" id="KW-1015">Disulfide bond</keyword>
<comment type="catalytic activity">
    <reaction evidence="12">
        <text>Preferential cleavage: Arg-|-Xaa, Lys-|-Xaa.</text>
        <dbReference type="EC" id="3.4.21.4"/>
    </reaction>
</comment>
<organism evidence="19 20">
    <name type="scientific">Polyodon spathula</name>
    <name type="common">North American paddlefish</name>
    <name type="synonym">Squalus spathula</name>
    <dbReference type="NCBI Taxonomy" id="7913"/>
    <lineage>
        <taxon>Eukaryota</taxon>
        <taxon>Metazoa</taxon>
        <taxon>Chordata</taxon>
        <taxon>Craniata</taxon>
        <taxon>Vertebrata</taxon>
        <taxon>Euteleostomi</taxon>
        <taxon>Actinopterygii</taxon>
        <taxon>Chondrostei</taxon>
        <taxon>Acipenseriformes</taxon>
        <taxon>Polyodontidae</taxon>
        <taxon>Polyodon</taxon>
    </lineage>
</organism>
<dbReference type="PANTHER" id="PTHR24264:SF58">
    <property type="entry name" value="SI:DKEY-33M11.8-RELATED"/>
    <property type="match status" value="1"/>
</dbReference>
<dbReference type="Pfam" id="PF00383">
    <property type="entry name" value="dCMP_cyt_deam_1"/>
    <property type="match status" value="1"/>
</dbReference>
<dbReference type="Pfam" id="PF00089">
    <property type="entry name" value="Trypsin"/>
    <property type="match status" value="1"/>
</dbReference>
<proteinExistence type="predicted"/>
<dbReference type="NCBIfam" id="TIGR01354">
    <property type="entry name" value="cyt_deam_tetra"/>
    <property type="match status" value="1"/>
</dbReference>
<keyword evidence="6" id="KW-0479">Metal-binding</keyword>
<evidence type="ECO:0000256" key="7">
    <source>
        <dbReference type="ARBA" id="ARBA00022801"/>
    </source>
</evidence>
<protein>
    <recommendedName>
        <fullName evidence="11">Cytidine aminohydrolase</fullName>
        <ecNumber evidence="13">3.4.21.4</ecNumber>
        <ecNumber evidence="4">3.5.4.5</ecNumber>
    </recommendedName>
</protein>
<dbReference type="CDD" id="cd01283">
    <property type="entry name" value="cytidine_deaminase"/>
    <property type="match status" value="1"/>
</dbReference>
<dbReference type="PRINTS" id="PR00722">
    <property type="entry name" value="CHYMOTRYPSIN"/>
</dbReference>
<dbReference type="SUPFAM" id="SSF53927">
    <property type="entry name" value="Cytidine deaminase-like"/>
    <property type="match status" value="1"/>
</dbReference>
<comment type="catalytic activity">
    <reaction evidence="14">
        <text>cytidine + H2O + H(+) = uridine + NH4(+)</text>
        <dbReference type="Rhea" id="RHEA:16069"/>
        <dbReference type="ChEBI" id="CHEBI:15377"/>
        <dbReference type="ChEBI" id="CHEBI:15378"/>
        <dbReference type="ChEBI" id="CHEBI:16704"/>
        <dbReference type="ChEBI" id="CHEBI:17562"/>
        <dbReference type="ChEBI" id="CHEBI:28938"/>
        <dbReference type="EC" id="3.5.4.5"/>
    </reaction>
</comment>
<evidence type="ECO:0000313" key="20">
    <source>
        <dbReference type="Proteomes" id="UP001166093"/>
    </source>
</evidence>
<dbReference type="InterPro" id="IPR043504">
    <property type="entry name" value="Peptidase_S1_PA_chymotrypsin"/>
</dbReference>
<evidence type="ECO:0000256" key="10">
    <source>
        <dbReference type="ARBA" id="ARBA00023157"/>
    </source>
</evidence>
<dbReference type="InterPro" id="IPR016193">
    <property type="entry name" value="Cytidine_deaminase-like"/>
</dbReference>
<feature type="domain" description="CMP/dCMP-type deaminase" evidence="18">
    <location>
        <begin position="283"/>
        <end position="410"/>
    </location>
</feature>
<dbReference type="SMART" id="SM00020">
    <property type="entry name" value="Tryp_SPc"/>
    <property type="match status" value="1"/>
</dbReference>
<evidence type="ECO:0000256" key="12">
    <source>
        <dbReference type="ARBA" id="ARBA00036320"/>
    </source>
</evidence>
<dbReference type="CDD" id="cd00190">
    <property type="entry name" value="Tryp_SPc"/>
    <property type="match status" value="1"/>
</dbReference>
<feature type="signal peptide" evidence="16">
    <location>
        <begin position="1"/>
        <end position="23"/>
    </location>
</feature>
<evidence type="ECO:0000256" key="11">
    <source>
        <dbReference type="ARBA" id="ARBA00032005"/>
    </source>
</evidence>
<dbReference type="InterPro" id="IPR016192">
    <property type="entry name" value="APOBEC/CMP_deaminase_Zn-bd"/>
</dbReference>
<dbReference type="PROSITE" id="PS51747">
    <property type="entry name" value="CYT_DCMP_DEAMINASES_2"/>
    <property type="match status" value="1"/>
</dbReference>
<comment type="subcellular location">
    <subcellularLocation>
        <location evidence="3">Secreted</location>
        <location evidence="3">Extracellular space</location>
    </subcellularLocation>
</comment>
<dbReference type="Gene3D" id="3.40.140.10">
    <property type="entry name" value="Cytidine Deaminase, domain 2"/>
    <property type="match status" value="1"/>
</dbReference>
<comment type="function">
    <text evidence="2">This enzyme scavenges exogenous and endogenous cytidine and 2'-deoxycytidine for UMP synthesis.</text>
</comment>
<dbReference type="InterPro" id="IPR033116">
    <property type="entry name" value="TRYPSIN_SER"/>
</dbReference>
<evidence type="ECO:0000256" key="9">
    <source>
        <dbReference type="ARBA" id="ARBA00022833"/>
    </source>
</evidence>
<keyword evidence="8 15" id="KW-0720">Serine protease</keyword>
<dbReference type="InterPro" id="IPR018114">
    <property type="entry name" value="TRYPSIN_HIS"/>
</dbReference>
<reference evidence="19" key="1">
    <citation type="journal article" date="2021" name="Cell">
        <title>Tracing the genetic footprints of vertebrate landing in non-teleost ray-finned fishes.</title>
        <authorList>
            <person name="Bi X."/>
            <person name="Wang K."/>
            <person name="Yang L."/>
            <person name="Pan H."/>
            <person name="Jiang H."/>
            <person name="Wei Q."/>
            <person name="Fang M."/>
            <person name="Yu H."/>
            <person name="Zhu C."/>
            <person name="Cai Y."/>
            <person name="He Y."/>
            <person name="Gan X."/>
            <person name="Zeng H."/>
            <person name="Yu D."/>
            <person name="Zhu Y."/>
            <person name="Jiang H."/>
            <person name="Qiu Q."/>
            <person name="Yang H."/>
            <person name="Zhang Y.E."/>
            <person name="Wang W."/>
            <person name="Zhu M."/>
            <person name="He S."/>
            <person name="Zhang G."/>
        </authorList>
    </citation>
    <scope>NUCLEOTIDE SEQUENCE</scope>
    <source>
        <strain evidence="19">Pddl_001</strain>
    </source>
</reference>
<comment type="cofactor">
    <cofactor evidence="1">
        <name>Zn(2+)</name>
        <dbReference type="ChEBI" id="CHEBI:29105"/>
    </cofactor>
</comment>
<dbReference type="NCBIfam" id="NF004064">
    <property type="entry name" value="PRK05578.1"/>
    <property type="match status" value="1"/>
</dbReference>
<comment type="caution">
    <text evidence="19">The sequence shown here is derived from an EMBL/GenBank/DDBJ whole genome shotgun (WGS) entry which is preliminary data.</text>
</comment>
<evidence type="ECO:0000259" key="17">
    <source>
        <dbReference type="PROSITE" id="PS50240"/>
    </source>
</evidence>
<dbReference type="PROSITE" id="PS00135">
    <property type="entry name" value="TRYPSIN_SER"/>
    <property type="match status" value="1"/>
</dbReference>
<dbReference type="PROSITE" id="PS00903">
    <property type="entry name" value="CYT_DCMP_DEAMINASES_1"/>
    <property type="match status" value="1"/>
</dbReference>
<sequence length="424" mass="46681">MGVLYVHVKVLLLLFVLRGFCDQKIIGGYEVTPYSIKYQASIQFRSSHYCGGTLIHPQWVLSAAHCLRPARYLSVVLSEHSLTENEGFEQVFNVSRTIVYNYYNPSTFNGDIMLLKASNGHFCEMKAPLPEYYNYIPPGTVCTVSGWGVTYVYSYTLSDDLRAVQVSVISSGTCNIMYFGRITDNMVCAGSYTGGKDSCQGDSGGPLICDGVIQGIVSWGISCANAHFPGVYTKVANYVPWIQLANTNMALIPEDVSVATVTGGSRVVSLESGSTKSFTAEKDVIEILLLQSLRAKEFAYCPYSKFRVGAALMTKEGNVFVGCNVENACYNLGVCAERTAIQKAVSEGHMNFRAIAIASDLEDQFISPCGACRQVMREFGTEWDVFLSRPDGSYLKMTVDELLPMSFGPEDLRKKKVFSVHNGY</sequence>
<keyword evidence="20" id="KW-1185">Reference proteome</keyword>
<evidence type="ECO:0000256" key="4">
    <source>
        <dbReference type="ARBA" id="ARBA00012783"/>
    </source>
</evidence>
<keyword evidence="7 15" id="KW-0378">Hydrolase</keyword>
<feature type="chain" id="PRO_5045598919" description="Cytidine aminohydrolase" evidence="16">
    <location>
        <begin position="24"/>
        <end position="424"/>
    </location>
</feature>
<evidence type="ECO:0000256" key="16">
    <source>
        <dbReference type="SAM" id="SignalP"/>
    </source>
</evidence>
<dbReference type="Proteomes" id="UP001166093">
    <property type="component" value="Unassembled WGS sequence"/>
</dbReference>
<dbReference type="InterPro" id="IPR001254">
    <property type="entry name" value="Trypsin_dom"/>
</dbReference>
<evidence type="ECO:0000256" key="2">
    <source>
        <dbReference type="ARBA" id="ARBA00003949"/>
    </source>
</evidence>
<evidence type="ECO:0000256" key="15">
    <source>
        <dbReference type="RuleBase" id="RU363034"/>
    </source>
</evidence>
<dbReference type="EMBL" id="JAAWVQ010179160">
    <property type="protein sequence ID" value="MBN3288832.1"/>
    <property type="molecule type" value="Genomic_DNA"/>
</dbReference>
<feature type="non-terminal residue" evidence="19">
    <location>
        <position position="1"/>
    </location>
</feature>